<dbReference type="PANTHER" id="PTHR45911:SF4">
    <property type="entry name" value="MULTIPLE C2 AND TRANSMEMBRANE DOMAIN-CONTAINING PROTEIN"/>
    <property type="match status" value="1"/>
</dbReference>
<keyword evidence="1" id="KW-0479">Metal-binding</keyword>
<evidence type="ECO:0000256" key="1">
    <source>
        <dbReference type="ARBA" id="ARBA00022723"/>
    </source>
</evidence>
<dbReference type="GO" id="GO:0016020">
    <property type="term" value="C:membrane"/>
    <property type="evidence" value="ECO:0007669"/>
    <property type="project" value="TreeGrafter"/>
</dbReference>
<dbReference type="AlphaFoldDB" id="B0ECR8"/>
<dbReference type="eggNOG" id="KOG0696">
    <property type="taxonomic scope" value="Eukaryota"/>
</dbReference>
<dbReference type="SUPFAM" id="SSF49562">
    <property type="entry name" value="C2 domain (Calcium/lipid-binding domain, CaLB)"/>
    <property type="match status" value="1"/>
</dbReference>
<evidence type="ECO:0000256" key="2">
    <source>
        <dbReference type="ARBA" id="ARBA00022837"/>
    </source>
</evidence>
<keyword evidence="5" id="KW-1185">Reference proteome</keyword>
<evidence type="ECO:0000313" key="5">
    <source>
        <dbReference type="Proteomes" id="UP000008076"/>
    </source>
</evidence>
<dbReference type="GO" id="GO:0005509">
    <property type="term" value="F:calcium ion binding"/>
    <property type="evidence" value="ECO:0007669"/>
    <property type="project" value="TreeGrafter"/>
</dbReference>
<dbReference type="CDD" id="cd00030">
    <property type="entry name" value="C2"/>
    <property type="match status" value="1"/>
</dbReference>
<sequence>MQDSLVTIAINVFSARNLPKADPTGLSDPYVILTYTSLKEGELVKKRKKTETIKESLSPTWNNTFILKNVASESILTFNCFDWDNAFKFSSDDFLGKFKIMVEKNTN</sequence>
<dbReference type="EMBL" id="DS548795">
    <property type="protein sequence ID" value="EDR27610.1"/>
    <property type="molecule type" value="Genomic_DNA"/>
</dbReference>
<evidence type="ECO:0000259" key="3">
    <source>
        <dbReference type="PROSITE" id="PS50004"/>
    </source>
</evidence>
<dbReference type="GeneID" id="5881076"/>
<proteinExistence type="predicted"/>
<gene>
    <name evidence="4" type="ORF">EDI_277810</name>
</gene>
<dbReference type="InterPro" id="IPR000008">
    <property type="entry name" value="C2_dom"/>
</dbReference>
<dbReference type="SMART" id="SM00239">
    <property type="entry name" value="C2"/>
    <property type="match status" value="1"/>
</dbReference>
<organism evidence="5">
    <name type="scientific">Entamoeba dispar (strain ATCC PRA-260 / SAW760)</name>
    <dbReference type="NCBI Taxonomy" id="370354"/>
    <lineage>
        <taxon>Eukaryota</taxon>
        <taxon>Amoebozoa</taxon>
        <taxon>Evosea</taxon>
        <taxon>Archamoebae</taxon>
        <taxon>Mastigamoebida</taxon>
        <taxon>Entamoebidae</taxon>
        <taxon>Entamoeba</taxon>
    </lineage>
</organism>
<dbReference type="InterPro" id="IPR035892">
    <property type="entry name" value="C2_domain_sf"/>
</dbReference>
<keyword evidence="2" id="KW-0106">Calcium</keyword>
<dbReference type="OrthoDB" id="5973539at2759"/>
<dbReference type="PROSITE" id="PS50004">
    <property type="entry name" value="C2"/>
    <property type="match status" value="1"/>
</dbReference>
<dbReference type="Pfam" id="PF00168">
    <property type="entry name" value="C2"/>
    <property type="match status" value="1"/>
</dbReference>
<feature type="domain" description="C2" evidence="3">
    <location>
        <begin position="1"/>
        <end position="107"/>
    </location>
</feature>
<name>B0ECR8_ENTDS</name>
<dbReference type="Gene3D" id="2.60.40.150">
    <property type="entry name" value="C2 domain"/>
    <property type="match status" value="1"/>
</dbReference>
<dbReference type="KEGG" id="edi:EDI_277810"/>
<dbReference type="RefSeq" id="XP_001736093.1">
    <property type="nucleotide sequence ID" value="XM_001736041.1"/>
</dbReference>
<accession>B0ECR8</accession>
<dbReference type="Proteomes" id="UP000008076">
    <property type="component" value="Unassembled WGS sequence"/>
</dbReference>
<evidence type="ECO:0000313" key="4">
    <source>
        <dbReference type="EMBL" id="EDR27610.1"/>
    </source>
</evidence>
<protein>
    <recommendedName>
        <fullName evidence="3">C2 domain-containing protein</fullName>
    </recommendedName>
</protein>
<dbReference type="PANTHER" id="PTHR45911">
    <property type="entry name" value="C2 DOMAIN-CONTAINING PROTEIN"/>
    <property type="match status" value="1"/>
</dbReference>
<reference evidence="5" key="1">
    <citation type="submission" date="2007-12" db="EMBL/GenBank/DDBJ databases">
        <title>Annotation of Entamoeba dispar SAW760.</title>
        <authorList>
            <person name="Lorenzi H."/>
            <person name="Inman J."/>
            <person name="Schobel S."/>
            <person name="Amedeo P."/>
            <person name="Caler E."/>
        </authorList>
    </citation>
    <scope>NUCLEOTIDE SEQUENCE [LARGE SCALE GENOMIC DNA]</scope>
    <source>
        <strain evidence="5">ATCC PRA-260 / SAW760</strain>
    </source>
</reference>
<dbReference type="PRINTS" id="PR00360">
    <property type="entry name" value="C2DOMAIN"/>
</dbReference>